<dbReference type="GO" id="GO:0006570">
    <property type="term" value="P:tyrosine metabolic process"/>
    <property type="evidence" value="ECO:0007669"/>
    <property type="project" value="TreeGrafter"/>
</dbReference>
<dbReference type="PANTHER" id="PTHR21405">
    <property type="entry name" value="CDNA SEQUENCE BC021608"/>
    <property type="match status" value="1"/>
</dbReference>
<dbReference type="Proteomes" id="UP000014500">
    <property type="component" value="Unassembled WGS sequence"/>
</dbReference>
<dbReference type="SUPFAM" id="SSF48452">
    <property type="entry name" value="TPR-like"/>
    <property type="match status" value="1"/>
</dbReference>
<reference evidence="3" key="1">
    <citation type="submission" date="2011-05" db="EMBL/GenBank/DDBJ databases">
        <authorList>
            <person name="Richards S.R."/>
            <person name="Qu J."/>
            <person name="Jiang H."/>
            <person name="Jhangiani S.N."/>
            <person name="Agravi P."/>
            <person name="Goodspeed R."/>
            <person name="Gross S."/>
            <person name="Mandapat C."/>
            <person name="Jackson L."/>
            <person name="Mathew T."/>
            <person name="Pu L."/>
            <person name="Thornton R."/>
            <person name="Saada N."/>
            <person name="Wilczek-Boney K.B."/>
            <person name="Lee S."/>
            <person name="Kovar C."/>
            <person name="Wu Y."/>
            <person name="Scherer S.E."/>
            <person name="Worley K.C."/>
            <person name="Muzny D.M."/>
            <person name="Gibbs R."/>
        </authorList>
    </citation>
    <scope>NUCLEOTIDE SEQUENCE</scope>
    <source>
        <strain evidence="3">Brora</strain>
    </source>
</reference>
<dbReference type="InterPro" id="IPR011990">
    <property type="entry name" value="TPR-like_helical_dom_sf"/>
</dbReference>
<dbReference type="EnsemblMetazoa" id="SMAR014015-RA">
    <property type="protein sequence ID" value="SMAR014015-PA"/>
    <property type="gene ID" value="SMAR014015"/>
</dbReference>
<sequence>MSSANDRAVLDAIFGNLSPIDECPDLEATANIENGDMSAISDTINQLELDGVRAAESGDFLHSIDYFTRAIELSPNASAYNNRAQAHRLNSNVDAALSDLNDAIRLSNGRGRVAREALCQRGLIYRLKGRCEDSRTDFEAASLLGSSFAKSALVQLNPYAALCNQMLTEVFQRLQCGK</sequence>
<dbReference type="EMBL" id="JH431842">
    <property type="status" value="NOT_ANNOTATED_CDS"/>
    <property type="molecule type" value="Genomic_DNA"/>
</dbReference>
<evidence type="ECO:0000313" key="3">
    <source>
        <dbReference type="Proteomes" id="UP000014500"/>
    </source>
</evidence>
<dbReference type="InterPro" id="IPR038906">
    <property type="entry name" value="TTC36"/>
</dbReference>
<dbReference type="eggNOG" id="KOG4555">
    <property type="taxonomic scope" value="Eukaryota"/>
</dbReference>
<evidence type="ECO:0000313" key="2">
    <source>
        <dbReference type="EnsemblMetazoa" id="SMAR014015-PA"/>
    </source>
</evidence>
<accession>T1JJI5</accession>
<comment type="similarity">
    <text evidence="1">Belongs to the TTC36 family.</text>
</comment>
<dbReference type="STRING" id="126957.T1JJI5"/>
<dbReference type="AlphaFoldDB" id="T1JJI5"/>
<evidence type="ECO:0008006" key="4">
    <source>
        <dbReference type="Google" id="ProtNLM"/>
    </source>
</evidence>
<dbReference type="SMART" id="SM00028">
    <property type="entry name" value="TPR"/>
    <property type="match status" value="2"/>
</dbReference>
<proteinExistence type="inferred from homology"/>
<dbReference type="InterPro" id="IPR019734">
    <property type="entry name" value="TPR_rpt"/>
</dbReference>
<dbReference type="HOGENOM" id="CLU_1464567_0_0_1"/>
<dbReference type="Gene3D" id="1.25.40.10">
    <property type="entry name" value="Tetratricopeptide repeat domain"/>
    <property type="match status" value="1"/>
</dbReference>
<evidence type="ECO:0000256" key="1">
    <source>
        <dbReference type="ARBA" id="ARBA00006995"/>
    </source>
</evidence>
<organism evidence="2 3">
    <name type="scientific">Strigamia maritima</name>
    <name type="common">European centipede</name>
    <name type="synonym">Geophilus maritimus</name>
    <dbReference type="NCBI Taxonomy" id="126957"/>
    <lineage>
        <taxon>Eukaryota</taxon>
        <taxon>Metazoa</taxon>
        <taxon>Ecdysozoa</taxon>
        <taxon>Arthropoda</taxon>
        <taxon>Myriapoda</taxon>
        <taxon>Chilopoda</taxon>
        <taxon>Pleurostigmophora</taxon>
        <taxon>Geophilomorpha</taxon>
        <taxon>Linotaeniidae</taxon>
        <taxon>Strigamia</taxon>
    </lineage>
</organism>
<name>T1JJI5_STRMM</name>
<dbReference type="PANTHER" id="PTHR21405:SF0">
    <property type="entry name" value="TETRATRICOPEPTIDE REPEAT PROTEIN 36"/>
    <property type="match status" value="1"/>
</dbReference>
<dbReference type="PhylomeDB" id="T1JJI5"/>
<keyword evidence="3" id="KW-1185">Reference proteome</keyword>
<reference evidence="2" key="2">
    <citation type="submission" date="2015-02" db="UniProtKB">
        <authorList>
            <consortium name="EnsemblMetazoa"/>
        </authorList>
    </citation>
    <scope>IDENTIFICATION</scope>
</reference>
<dbReference type="OMA" id="CNQMLCE"/>
<protein>
    <recommendedName>
        <fullName evidence="4">Tetratricopeptide repeat protein 36 homolog</fullName>
    </recommendedName>
</protein>